<organism evidence="2 3">
    <name type="scientific">Nocardiopsis tropica</name>
    <dbReference type="NCBI Taxonomy" id="109330"/>
    <lineage>
        <taxon>Bacteria</taxon>
        <taxon>Bacillati</taxon>
        <taxon>Actinomycetota</taxon>
        <taxon>Actinomycetes</taxon>
        <taxon>Streptosporangiales</taxon>
        <taxon>Nocardiopsidaceae</taxon>
        <taxon>Nocardiopsis</taxon>
    </lineage>
</organism>
<dbReference type="InterPro" id="IPR018306">
    <property type="entry name" value="Phage_T5_Orf172_DNA-bd"/>
</dbReference>
<dbReference type="Pfam" id="PF13455">
    <property type="entry name" value="MUG113"/>
    <property type="match status" value="1"/>
</dbReference>
<dbReference type="Proteomes" id="UP001348641">
    <property type="component" value="Unassembled WGS sequence"/>
</dbReference>
<feature type="domain" description="Bacteriophage T5 Orf172 DNA-binding" evidence="1">
    <location>
        <begin position="133"/>
        <end position="204"/>
    </location>
</feature>
<accession>A0ABU7KQW2</accession>
<protein>
    <submittedName>
        <fullName evidence="2">GIY-YIG nuclease family protein</fullName>
    </submittedName>
</protein>
<evidence type="ECO:0000313" key="2">
    <source>
        <dbReference type="EMBL" id="MEE2051664.1"/>
    </source>
</evidence>
<sequence length="219" mass="24154">MRVNRSTNDTISLAATVYRDANLSYAARGLLMDLLAREGSDDNPNVLELQEEGRAARGNAEGRGTIRRLLLELEEAGYLIRRKRRVDGGRYGGHLEVYDTPQPRVADTVNLDPPRRGGLSLEHDGPVVYVIGEPGSQVVKIGTTINLEARLKGIQTASPGRVDVLWFTPGSWELEEALHSRFRAIRQQGEWFHFGELEGEPVELVSSAASELAPLISRG</sequence>
<gene>
    <name evidence="2" type="ORF">Q8A49_14285</name>
</gene>
<evidence type="ECO:0000313" key="3">
    <source>
        <dbReference type="Proteomes" id="UP001348641"/>
    </source>
</evidence>
<comment type="caution">
    <text evidence="2">The sequence shown here is derived from an EMBL/GenBank/DDBJ whole genome shotgun (WGS) entry which is preliminary data.</text>
</comment>
<evidence type="ECO:0000259" key="1">
    <source>
        <dbReference type="SMART" id="SM00974"/>
    </source>
</evidence>
<proteinExistence type="predicted"/>
<reference evidence="2 3" key="1">
    <citation type="submission" date="2023-07" db="EMBL/GenBank/DDBJ databases">
        <authorList>
            <person name="Girao M."/>
            <person name="Carvalho M.F."/>
        </authorList>
    </citation>
    <scope>NUCLEOTIDE SEQUENCE [LARGE SCALE GENOMIC DNA]</scope>
    <source>
        <strain evidence="2 3">66/93</strain>
    </source>
</reference>
<dbReference type="EMBL" id="JAUUCC010000033">
    <property type="protein sequence ID" value="MEE2051664.1"/>
    <property type="molecule type" value="Genomic_DNA"/>
</dbReference>
<dbReference type="RefSeq" id="WP_330158726.1">
    <property type="nucleotide sequence ID" value="NZ_BAAAJA010000041.1"/>
</dbReference>
<name>A0ABU7KQW2_9ACTN</name>
<dbReference type="SMART" id="SM00974">
    <property type="entry name" value="T5orf172"/>
    <property type="match status" value="1"/>
</dbReference>